<dbReference type="GO" id="GO:0004458">
    <property type="term" value="F:D-lactate dehydrogenase (cytochrome) activity"/>
    <property type="evidence" value="ECO:0007669"/>
    <property type="project" value="TreeGrafter"/>
</dbReference>
<evidence type="ECO:0000256" key="11">
    <source>
        <dbReference type="ARBA" id="ARBA00060924"/>
    </source>
</evidence>
<dbReference type="KEGG" id="daa:AKL17_1000"/>
<dbReference type="GO" id="GO:0008720">
    <property type="term" value="F:D-lactate dehydrogenase (NAD+) activity"/>
    <property type="evidence" value="ECO:0007669"/>
    <property type="project" value="TreeGrafter"/>
</dbReference>
<dbReference type="PROSITE" id="PS51387">
    <property type="entry name" value="FAD_PCMH"/>
    <property type="match status" value="1"/>
</dbReference>
<keyword evidence="8" id="KW-0411">Iron-sulfur</keyword>
<dbReference type="Pfam" id="PF01565">
    <property type="entry name" value="FAD_binding_4"/>
    <property type="match status" value="1"/>
</dbReference>
<dbReference type="Gene3D" id="3.30.465.10">
    <property type="match status" value="2"/>
</dbReference>
<dbReference type="GO" id="GO:0051990">
    <property type="term" value="F:(R)-2-hydroxyglutarate dehydrogenase activity"/>
    <property type="evidence" value="ECO:0007669"/>
    <property type="project" value="UniProtKB-EC"/>
</dbReference>
<gene>
    <name evidence="14" type="ORF">AKL17_1000</name>
</gene>
<feature type="domain" description="FAD-binding PCMH-type" evidence="13">
    <location>
        <begin position="37"/>
        <end position="264"/>
    </location>
</feature>
<evidence type="ECO:0000256" key="2">
    <source>
        <dbReference type="ARBA" id="ARBA00022485"/>
    </source>
</evidence>
<protein>
    <recommendedName>
        <fullName evidence="12">D-2-hydroxyglutarate dehydrogenase</fullName>
        <ecNumber evidence="9">1.1.99.39</ecNumber>
    </recommendedName>
</protein>
<dbReference type="InterPro" id="IPR016169">
    <property type="entry name" value="FAD-bd_PCMH_sub2"/>
</dbReference>
<dbReference type="AlphaFoldDB" id="A0A165SHY0"/>
<proteinExistence type="inferred from homology"/>
<evidence type="ECO:0000259" key="13">
    <source>
        <dbReference type="PROSITE" id="PS51387"/>
    </source>
</evidence>
<keyword evidence="6" id="KW-0560">Oxidoreductase</keyword>
<keyword evidence="5" id="KW-0274">FAD</keyword>
<dbReference type="GO" id="GO:0046872">
    <property type="term" value="F:metal ion binding"/>
    <property type="evidence" value="ECO:0007669"/>
    <property type="project" value="UniProtKB-KW"/>
</dbReference>
<evidence type="ECO:0000256" key="4">
    <source>
        <dbReference type="ARBA" id="ARBA00022723"/>
    </source>
</evidence>
<dbReference type="SUPFAM" id="SSF55103">
    <property type="entry name" value="FAD-linked oxidases, C-terminal domain"/>
    <property type="match status" value="1"/>
</dbReference>
<evidence type="ECO:0000256" key="1">
    <source>
        <dbReference type="ARBA" id="ARBA00001974"/>
    </source>
</evidence>
<dbReference type="Gene3D" id="3.30.70.2740">
    <property type="match status" value="1"/>
</dbReference>
<dbReference type="InterPro" id="IPR004113">
    <property type="entry name" value="FAD-bd_oxidored_4_C"/>
</dbReference>
<evidence type="ECO:0000256" key="6">
    <source>
        <dbReference type="ARBA" id="ARBA00023002"/>
    </source>
</evidence>
<keyword evidence="15" id="KW-1185">Reference proteome</keyword>
<keyword evidence="2" id="KW-0004">4Fe-4S</keyword>
<evidence type="ECO:0000256" key="5">
    <source>
        <dbReference type="ARBA" id="ARBA00022827"/>
    </source>
</evidence>
<evidence type="ECO:0000256" key="8">
    <source>
        <dbReference type="ARBA" id="ARBA00023014"/>
    </source>
</evidence>
<dbReference type="STRING" id="1335048.AKL17_1000"/>
<evidence type="ECO:0000256" key="3">
    <source>
        <dbReference type="ARBA" id="ARBA00022630"/>
    </source>
</evidence>
<comment type="similarity">
    <text evidence="11">In the N-terminal section; belongs to the FAD-binding oxidoreductase/transferase type 4 family.</text>
</comment>
<keyword evidence="7" id="KW-0408">Iron</keyword>
<dbReference type="EC" id="1.1.99.39" evidence="9"/>
<evidence type="ECO:0000256" key="12">
    <source>
        <dbReference type="ARBA" id="ARBA00067680"/>
    </source>
</evidence>
<dbReference type="PANTHER" id="PTHR11748:SF119">
    <property type="entry name" value="D-2-HYDROXYGLUTARATE DEHYDROGENASE"/>
    <property type="match status" value="1"/>
</dbReference>
<dbReference type="Pfam" id="PF02913">
    <property type="entry name" value="FAD-oxidase_C"/>
    <property type="match status" value="1"/>
</dbReference>
<dbReference type="SUPFAM" id="SSF56176">
    <property type="entry name" value="FAD-binding/transporter-associated domain-like"/>
    <property type="match status" value="1"/>
</dbReference>
<dbReference type="GO" id="GO:0051539">
    <property type="term" value="F:4 iron, 4 sulfur cluster binding"/>
    <property type="evidence" value="ECO:0007669"/>
    <property type="project" value="UniProtKB-KW"/>
</dbReference>
<evidence type="ECO:0000313" key="15">
    <source>
        <dbReference type="Proteomes" id="UP000076128"/>
    </source>
</evidence>
<dbReference type="GO" id="GO:1903457">
    <property type="term" value="P:lactate catabolic process"/>
    <property type="evidence" value="ECO:0007669"/>
    <property type="project" value="TreeGrafter"/>
</dbReference>
<comment type="catalytic activity">
    <reaction evidence="10">
        <text>(R)-2-hydroxyglutarate + A = 2-oxoglutarate + AH2</text>
        <dbReference type="Rhea" id="RHEA:38295"/>
        <dbReference type="ChEBI" id="CHEBI:13193"/>
        <dbReference type="ChEBI" id="CHEBI:15801"/>
        <dbReference type="ChEBI" id="CHEBI:16810"/>
        <dbReference type="ChEBI" id="CHEBI:17499"/>
        <dbReference type="EC" id="1.1.99.39"/>
    </reaction>
    <physiologicalReaction direction="left-to-right" evidence="10">
        <dbReference type="Rhea" id="RHEA:38296"/>
    </physiologicalReaction>
</comment>
<name>A0A165SHY0_9RHOB</name>
<dbReference type="EMBL" id="CP012661">
    <property type="protein sequence ID" value="AMY68259.1"/>
    <property type="molecule type" value="Genomic_DNA"/>
</dbReference>
<organism evidence="14 15">
    <name type="scientific">Frigidibacter mobilis</name>
    <dbReference type="NCBI Taxonomy" id="1335048"/>
    <lineage>
        <taxon>Bacteria</taxon>
        <taxon>Pseudomonadati</taxon>
        <taxon>Pseudomonadota</taxon>
        <taxon>Alphaproteobacteria</taxon>
        <taxon>Rhodobacterales</taxon>
        <taxon>Paracoccaceae</taxon>
        <taxon>Frigidibacter</taxon>
    </lineage>
</organism>
<comment type="cofactor">
    <cofactor evidence="1">
        <name>FAD</name>
        <dbReference type="ChEBI" id="CHEBI:57692"/>
    </cofactor>
</comment>
<dbReference type="InterPro" id="IPR016166">
    <property type="entry name" value="FAD-bd_PCMH"/>
</dbReference>
<dbReference type="InterPro" id="IPR016164">
    <property type="entry name" value="FAD-linked_Oxase-like_C"/>
</dbReference>
<dbReference type="FunFam" id="3.30.70.2740:FF:000003">
    <property type="entry name" value="Oxidoreductase, FAD-binding, putative"/>
    <property type="match status" value="1"/>
</dbReference>
<keyword evidence="4" id="KW-0479">Metal-binding</keyword>
<evidence type="ECO:0000313" key="14">
    <source>
        <dbReference type="EMBL" id="AMY68259.1"/>
    </source>
</evidence>
<dbReference type="GO" id="GO:0071949">
    <property type="term" value="F:FAD binding"/>
    <property type="evidence" value="ECO:0007669"/>
    <property type="project" value="InterPro"/>
</dbReference>
<dbReference type="RefSeq" id="WP_207209530.1">
    <property type="nucleotide sequence ID" value="NZ_CP012661.1"/>
</dbReference>
<dbReference type="Proteomes" id="UP000076128">
    <property type="component" value="Chromosome"/>
</dbReference>
<sequence>MAQYGAFLSALRGAGFTGELSRAASDRLVLATDNSIYQVMPQAVAFPREARDLERIAALLAEPRFHDIALRPRGGGTGTNGQSLGEGLVVDCSRHMTAILEINAAERWVRVQPGVIKDHLNAALAPHGLFFAPELSTSSRATIGGMISTDACGQGSCAYGKTSDHVLSVTAVLPGGDVLRTAPHAPGAFPPGREGEILRILHRIATEQAALIAERFPKMNRSLTGYDLAHMRRSDGRIDAGAVICGSEGTLALIAEARLNLLPIPRLSALVNIFYDDFQSALRDARVLATMGATSVETVDSRVLGLARADVIWREVAAFFPDEDAKGVNLVEFTADSAEEIAAAIARLTAELAEPVNGRRGHSLATGADVGRVWAMRKKAVGLLGRASGPKRPLPFVEDCAVPPENLEPFIAGFRAILDAEGLDYGMFGHVDAGVLHVRPALDLTDPAQEPLIRRVTEAVQALARRHGGLLWGEHGKGVRSEFVPEVFGPLYPALQEVKRAFDPRNQMNPGKIAGPGALMAIDGVALRGQSDRQIPPRGAPVMRRRCPATAMARALRRRRQR</sequence>
<dbReference type="InterPro" id="IPR016170">
    <property type="entry name" value="Cytok_DH_C_sf"/>
</dbReference>
<reference evidence="14 15" key="1">
    <citation type="submission" date="2015-09" db="EMBL/GenBank/DDBJ databases">
        <title>Complete genome sequence of Defluviimonas alba cai42t isolated from an oilfield in Xinjiang.</title>
        <authorList>
            <person name="Geng S."/>
            <person name="Pan X."/>
            <person name="Wu X."/>
        </authorList>
    </citation>
    <scope>NUCLEOTIDE SEQUENCE [LARGE SCALE GENOMIC DNA]</scope>
    <source>
        <strain evidence="15">cai42</strain>
    </source>
</reference>
<keyword evidence="3" id="KW-0285">Flavoprotein</keyword>
<evidence type="ECO:0000256" key="7">
    <source>
        <dbReference type="ARBA" id="ARBA00023004"/>
    </source>
</evidence>
<evidence type="ECO:0000256" key="10">
    <source>
        <dbReference type="ARBA" id="ARBA00051291"/>
    </source>
</evidence>
<dbReference type="InterPro" id="IPR036318">
    <property type="entry name" value="FAD-bd_PCMH-like_sf"/>
</dbReference>
<evidence type="ECO:0000256" key="9">
    <source>
        <dbReference type="ARBA" id="ARBA00039003"/>
    </source>
</evidence>
<dbReference type="InterPro" id="IPR006094">
    <property type="entry name" value="Oxid_FAD_bind_N"/>
</dbReference>
<dbReference type="PATRIC" id="fig|1335048.3.peg.1037"/>
<dbReference type="PANTHER" id="PTHR11748">
    <property type="entry name" value="D-LACTATE DEHYDROGENASE"/>
    <property type="match status" value="1"/>
</dbReference>
<accession>A0A165SHY0</accession>
<dbReference type="Gene3D" id="3.40.462.10">
    <property type="entry name" value="FAD-linked oxidases, C-terminal domain"/>
    <property type="match status" value="1"/>
</dbReference>